<dbReference type="RefSeq" id="WP_089235400.1">
    <property type="nucleotide sequence ID" value="NZ_FZOY01000013.1"/>
</dbReference>
<evidence type="ECO:0000313" key="3">
    <source>
        <dbReference type="Proteomes" id="UP000198426"/>
    </source>
</evidence>
<feature type="region of interest" description="Disordered" evidence="1">
    <location>
        <begin position="1"/>
        <end position="24"/>
    </location>
</feature>
<feature type="compositionally biased region" description="Basic and acidic residues" evidence="1">
    <location>
        <begin position="1"/>
        <end position="10"/>
    </location>
</feature>
<proteinExistence type="predicted"/>
<protein>
    <submittedName>
        <fullName evidence="2">Uncharacterized protein</fullName>
    </submittedName>
</protein>
<dbReference type="Proteomes" id="UP000198426">
    <property type="component" value="Unassembled WGS sequence"/>
</dbReference>
<gene>
    <name evidence="2" type="ORF">SAMN05421757_11364</name>
</gene>
<evidence type="ECO:0000256" key="1">
    <source>
        <dbReference type="SAM" id="MobiDB-lite"/>
    </source>
</evidence>
<organism evidence="2 3">
    <name type="scientific">Tropicimonas sediminicola</name>
    <dbReference type="NCBI Taxonomy" id="1031541"/>
    <lineage>
        <taxon>Bacteria</taxon>
        <taxon>Pseudomonadati</taxon>
        <taxon>Pseudomonadota</taxon>
        <taxon>Alphaproteobacteria</taxon>
        <taxon>Rhodobacterales</taxon>
        <taxon>Roseobacteraceae</taxon>
        <taxon>Tropicimonas</taxon>
    </lineage>
</organism>
<sequence>MPYDYRKDQPTNRMDTPVSLGSRASVVTPSNDDFPEYAKAIEVIAAGTLVFLPTQNDDADTITVTAEVGYTTNVNVRRVLPATTATVIAIFD</sequence>
<dbReference type="OrthoDB" id="7916272at2"/>
<keyword evidence="3" id="KW-1185">Reference proteome</keyword>
<dbReference type="AlphaFoldDB" id="A0A239M7D5"/>
<reference evidence="2 3" key="1">
    <citation type="submission" date="2017-06" db="EMBL/GenBank/DDBJ databases">
        <authorList>
            <person name="Kim H.J."/>
            <person name="Triplett B.A."/>
        </authorList>
    </citation>
    <scope>NUCLEOTIDE SEQUENCE [LARGE SCALE GENOMIC DNA]</scope>
    <source>
        <strain evidence="2 3">DSM 29339</strain>
    </source>
</reference>
<name>A0A239M7D5_9RHOB</name>
<evidence type="ECO:0000313" key="2">
    <source>
        <dbReference type="EMBL" id="SNT38058.1"/>
    </source>
</evidence>
<dbReference type="EMBL" id="FZOY01000013">
    <property type="protein sequence ID" value="SNT38058.1"/>
    <property type="molecule type" value="Genomic_DNA"/>
</dbReference>
<accession>A0A239M7D5</accession>